<dbReference type="RefSeq" id="WP_371946428.1">
    <property type="nucleotide sequence ID" value="NZ_JAXCEH010000055.1"/>
</dbReference>
<dbReference type="EMBL" id="JAXCEH010000055">
    <property type="protein sequence ID" value="MFA1559411.1"/>
    <property type="molecule type" value="Genomic_DNA"/>
</dbReference>
<dbReference type="Proteomes" id="UP001569904">
    <property type="component" value="Unassembled WGS sequence"/>
</dbReference>
<keyword evidence="2" id="KW-1185">Reference proteome</keyword>
<evidence type="ECO:0000313" key="1">
    <source>
        <dbReference type="EMBL" id="MFA1559411.1"/>
    </source>
</evidence>
<name>A0ABV4R9X1_9ACTN</name>
<comment type="caution">
    <text evidence="1">The sequence shown here is derived from an EMBL/GenBank/DDBJ whole genome shotgun (WGS) entry which is preliminary data.</text>
</comment>
<sequence length="68" mass="7171">MSTTTRGPVIRFQTLGGAHVHVTARTGGYTWQCQGCDQAEEFGQPLPTARTAANGHAGLCRSIPKTAT</sequence>
<organism evidence="1 2">
    <name type="scientific">Actinomadura chokoriensis</name>
    <dbReference type="NCBI Taxonomy" id="454156"/>
    <lineage>
        <taxon>Bacteria</taxon>
        <taxon>Bacillati</taxon>
        <taxon>Actinomycetota</taxon>
        <taxon>Actinomycetes</taxon>
        <taxon>Streptosporangiales</taxon>
        <taxon>Thermomonosporaceae</taxon>
        <taxon>Actinomadura</taxon>
    </lineage>
</organism>
<gene>
    <name evidence="1" type="ORF">SM436_37460</name>
</gene>
<reference evidence="1 2" key="1">
    <citation type="submission" date="2023-11" db="EMBL/GenBank/DDBJ databases">
        <title>Actinomadura monticuli sp. nov., isolated from volcanic ash.</title>
        <authorList>
            <person name="Lee S.D."/>
            <person name="Yang H."/>
            <person name="Kim I.S."/>
        </authorList>
    </citation>
    <scope>NUCLEOTIDE SEQUENCE [LARGE SCALE GENOMIC DNA]</scope>
    <source>
        <strain evidence="1 2">DSM 45346</strain>
    </source>
</reference>
<accession>A0ABV4R9X1</accession>
<proteinExistence type="predicted"/>
<protein>
    <submittedName>
        <fullName evidence="1">Uncharacterized protein</fullName>
    </submittedName>
</protein>
<evidence type="ECO:0000313" key="2">
    <source>
        <dbReference type="Proteomes" id="UP001569904"/>
    </source>
</evidence>